<proteinExistence type="predicted"/>
<organism evidence="1 2">
    <name type="scientific">Roseicella frigidaeris</name>
    <dbReference type="NCBI Taxonomy" id="2230885"/>
    <lineage>
        <taxon>Bacteria</taxon>
        <taxon>Pseudomonadati</taxon>
        <taxon>Pseudomonadota</taxon>
        <taxon>Alphaproteobacteria</taxon>
        <taxon>Acetobacterales</taxon>
        <taxon>Roseomonadaceae</taxon>
        <taxon>Roseicella</taxon>
    </lineage>
</organism>
<dbReference type="InterPro" id="IPR011227">
    <property type="entry name" value="UCP029730"/>
</dbReference>
<comment type="caution">
    <text evidence="1">The sequence shown here is derived from an EMBL/GenBank/DDBJ whole genome shotgun (WGS) entry which is preliminary data.</text>
</comment>
<dbReference type="Gene3D" id="3.40.630.40">
    <property type="entry name" value="Zn-dependent exopeptidases"/>
    <property type="match status" value="1"/>
</dbReference>
<dbReference type="Pfam" id="PF05013">
    <property type="entry name" value="FGase"/>
    <property type="match status" value="1"/>
</dbReference>
<reference evidence="2" key="1">
    <citation type="submission" date="2018-06" db="EMBL/GenBank/DDBJ databases">
        <authorList>
            <person name="Khan S.A."/>
        </authorList>
    </citation>
    <scope>NUCLEOTIDE SEQUENCE [LARGE SCALE GENOMIC DNA]</scope>
    <source>
        <strain evidence="2">DB-1506</strain>
    </source>
</reference>
<dbReference type="InterPro" id="IPR007709">
    <property type="entry name" value="N-FG_amidohydro"/>
</dbReference>
<dbReference type="SUPFAM" id="SSF53187">
    <property type="entry name" value="Zn-dependent exopeptidases"/>
    <property type="match status" value="1"/>
</dbReference>
<dbReference type="Proteomes" id="UP000249065">
    <property type="component" value="Unassembled WGS sequence"/>
</dbReference>
<sequence length="247" mass="26478">MSGMPAPVTLCNAGGGSPVLLLCEHASNHIPPEYRDLGLPAAELQRHIAYDIGAAELARRLSARLDAPLLLAGYSRLLIDLNRPLAAPSSIPEISEATVIPGNRGIDAAERARRQAAWFVPFHDCVAALLDARIAAGQRTVVIGVHSFTPVYLGQRRPWHAGILYGEARGFGTALVRALAAEPGLVIGDNEPYRIEAAMDYTVPVHGDARGLDAVLLEVRQDLLGDAAGWDAWADRLARALRQAIPR</sequence>
<dbReference type="AlphaFoldDB" id="A0A327M362"/>
<dbReference type="EMBL" id="QLIX01000018">
    <property type="protein sequence ID" value="RAI57340.1"/>
    <property type="molecule type" value="Genomic_DNA"/>
</dbReference>
<gene>
    <name evidence="1" type="ORF">DOO78_19245</name>
</gene>
<dbReference type="PIRSF" id="PIRSF029730">
    <property type="entry name" value="UCP029730"/>
    <property type="match status" value="1"/>
</dbReference>
<keyword evidence="1" id="KW-0378">Hydrolase</keyword>
<dbReference type="GO" id="GO:0016787">
    <property type="term" value="F:hydrolase activity"/>
    <property type="evidence" value="ECO:0007669"/>
    <property type="project" value="UniProtKB-KW"/>
</dbReference>
<accession>A0A327M362</accession>
<protein>
    <submittedName>
        <fullName evidence="1">N-formylglutamate amidohydrolase</fullName>
    </submittedName>
</protein>
<dbReference type="OrthoDB" id="9815326at2"/>
<evidence type="ECO:0000313" key="2">
    <source>
        <dbReference type="Proteomes" id="UP000249065"/>
    </source>
</evidence>
<name>A0A327M362_9PROT</name>
<evidence type="ECO:0000313" key="1">
    <source>
        <dbReference type="EMBL" id="RAI57340.1"/>
    </source>
</evidence>
<keyword evidence="2" id="KW-1185">Reference proteome</keyword>